<name>A0A1Y2D662_9FUNG</name>
<dbReference type="InterPro" id="IPR000922">
    <property type="entry name" value="Lectin_gal-bd_dom"/>
</dbReference>
<dbReference type="Gene3D" id="2.60.120.740">
    <property type="match status" value="1"/>
</dbReference>
<reference evidence="6 7" key="1">
    <citation type="submission" date="2016-08" db="EMBL/GenBank/DDBJ databases">
        <title>A Parts List for Fungal Cellulosomes Revealed by Comparative Genomics.</title>
        <authorList>
            <consortium name="DOE Joint Genome Institute"/>
            <person name="Haitjema C.H."/>
            <person name="Gilmore S.P."/>
            <person name="Henske J.K."/>
            <person name="Solomon K.V."/>
            <person name="De Groot R."/>
            <person name="Kuo A."/>
            <person name="Mondo S.J."/>
            <person name="Salamov A.A."/>
            <person name="Labutti K."/>
            <person name="Zhao Z."/>
            <person name="Chiniquy J."/>
            <person name="Barry K."/>
            <person name="Brewer H.M."/>
            <person name="Purvine S.O."/>
            <person name="Wright A.T."/>
            <person name="Boxma B."/>
            <person name="Van Alen T."/>
            <person name="Hackstein J.H."/>
            <person name="Baker S.E."/>
            <person name="Grigoriev I.V."/>
            <person name="O'Malley M.A."/>
        </authorList>
    </citation>
    <scope>NUCLEOTIDE SEQUENCE [LARGE SCALE GENOMIC DNA]</scope>
    <source>
        <strain evidence="6 7">G1</strain>
    </source>
</reference>
<dbReference type="OrthoDB" id="2154537at2759"/>
<dbReference type="GO" id="GO:0000139">
    <property type="term" value="C:Golgi membrane"/>
    <property type="evidence" value="ECO:0007669"/>
    <property type="project" value="TreeGrafter"/>
</dbReference>
<dbReference type="GO" id="GO:0030246">
    <property type="term" value="F:carbohydrate binding"/>
    <property type="evidence" value="ECO:0007669"/>
    <property type="project" value="InterPro"/>
</dbReference>
<dbReference type="EMBL" id="MCOG01000089">
    <property type="protein sequence ID" value="ORY54065.1"/>
    <property type="molecule type" value="Genomic_DNA"/>
</dbReference>
<keyword evidence="4" id="KW-1133">Transmembrane helix</keyword>
<dbReference type="CDD" id="cd22823">
    <property type="entry name" value="Gal_Rha_Lectin"/>
    <property type="match status" value="1"/>
</dbReference>
<dbReference type="SUPFAM" id="SSF53448">
    <property type="entry name" value="Nucleotide-diphospho-sugar transferases"/>
    <property type="match status" value="1"/>
</dbReference>
<protein>
    <recommendedName>
        <fullName evidence="5">SUEL-type lectin domain-containing protein</fullName>
    </recommendedName>
</protein>
<dbReference type="AlphaFoldDB" id="A0A1Y2D662"/>
<dbReference type="Gene3D" id="3.90.550.10">
    <property type="entry name" value="Spore Coat Polysaccharide Biosynthesis Protein SpsA, Chain A"/>
    <property type="match status" value="1"/>
</dbReference>
<keyword evidence="7" id="KW-1185">Reference proteome</keyword>
<dbReference type="PANTHER" id="PTHR31306">
    <property type="entry name" value="ALPHA-1,6-MANNOSYLTRANSFERASE MNN11-RELATED"/>
    <property type="match status" value="1"/>
</dbReference>
<evidence type="ECO:0000256" key="4">
    <source>
        <dbReference type="SAM" id="Phobius"/>
    </source>
</evidence>
<dbReference type="InterPro" id="IPR029044">
    <property type="entry name" value="Nucleotide-diphossugar_trans"/>
</dbReference>
<evidence type="ECO:0000259" key="5">
    <source>
        <dbReference type="PROSITE" id="PS50228"/>
    </source>
</evidence>
<evidence type="ECO:0000256" key="1">
    <source>
        <dbReference type="ARBA" id="ARBA00005664"/>
    </source>
</evidence>
<dbReference type="Proteomes" id="UP000193920">
    <property type="component" value="Unassembled WGS sequence"/>
</dbReference>
<evidence type="ECO:0000256" key="2">
    <source>
        <dbReference type="ARBA" id="ARBA00022676"/>
    </source>
</evidence>
<dbReference type="InterPro" id="IPR043159">
    <property type="entry name" value="Lectin_gal-bd_sf"/>
</dbReference>
<proteinExistence type="inferred from homology"/>
<dbReference type="GO" id="GO:0006487">
    <property type="term" value="P:protein N-linked glycosylation"/>
    <property type="evidence" value="ECO:0007669"/>
    <property type="project" value="TreeGrafter"/>
</dbReference>
<feature type="transmembrane region" description="Helical" evidence="4">
    <location>
        <begin position="14"/>
        <end position="31"/>
    </location>
</feature>
<dbReference type="GO" id="GO:0016757">
    <property type="term" value="F:glycosyltransferase activity"/>
    <property type="evidence" value="ECO:0007669"/>
    <property type="project" value="UniProtKB-KW"/>
</dbReference>
<dbReference type="PANTHER" id="PTHR31306:SF4">
    <property type="entry name" value="ALPHA-1,2-GALACTOSYLTRANSFERASE"/>
    <property type="match status" value="1"/>
</dbReference>
<comment type="similarity">
    <text evidence="1">Belongs to the glycosyltransferase 34 family.</text>
</comment>
<keyword evidence="2" id="KW-0328">Glycosyltransferase</keyword>
<accession>A0A1Y2D662</accession>
<keyword evidence="4" id="KW-0472">Membrane</keyword>
<evidence type="ECO:0000313" key="6">
    <source>
        <dbReference type="EMBL" id="ORY54065.1"/>
    </source>
</evidence>
<dbReference type="PROSITE" id="PS50228">
    <property type="entry name" value="SUEL_LECTIN"/>
    <property type="match status" value="1"/>
</dbReference>
<evidence type="ECO:0000256" key="3">
    <source>
        <dbReference type="ARBA" id="ARBA00022679"/>
    </source>
</evidence>
<sequence length="477" mass="56768">MSAYYNNIFELKNISYILLLIIIVIQLRNIYIGDSKIKSAQTNSILVKKEIKLPIGFVLVDEEVPNGPITIDREKDDGTKRKLIDLVRKEEIKNHFDYSSFEKLENSLPKQEDYICEIRTKYRPEVLKGYDISCPEHYVIKIEKSFYGRYKHDKKNCLMDKDKEFNIKSIDIDKDCGEDKTRNIKELCEGKNYCSITVTHHQYKDKCSKISKYLHVEYQCIKEEYIKKEKISIISFYNSIKVNTIEEHSVSEFYQYAKIHGYDFTFENLNYVAGRQIYFVKIYNLIYKIMEGLKYNKYNWVVWVDSDILVLNPNIKIETLLPSEKMKKVNLIVAYDYWGRKDICCGINAGVIIMRVCQWSLDMLMRTITYAYFNPEEELRLPEQIALNNDLIQKNETEHYVVVPPEWFNTRKIVKGSFLYHIMGGPSDEKLKIWHKFLNDTNNGQGWNDLTNEEFRKQVLDYYELPKEKQYQIRLQE</sequence>
<keyword evidence="3" id="KW-0808">Transferase</keyword>
<evidence type="ECO:0000313" key="7">
    <source>
        <dbReference type="Proteomes" id="UP000193920"/>
    </source>
</evidence>
<keyword evidence="4" id="KW-0812">Transmembrane</keyword>
<dbReference type="InterPro" id="IPR008630">
    <property type="entry name" value="Glyco_trans_34"/>
</dbReference>
<organism evidence="6 7">
    <name type="scientific">Neocallimastix californiae</name>
    <dbReference type="NCBI Taxonomy" id="1754190"/>
    <lineage>
        <taxon>Eukaryota</taxon>
        <taxon>Fungi</taxon>
        <taxon>Fungi incertae sedis</taxon>
        <taxon>Chytridiomycota</taxon>
        <taxon>Chytridiomycota incertae sedis</taxon>
        <taxon>Neocallimastigomycetes</taxon>
        <taxon>Neocallimastigales</taxon>
        <taxon>Neocallimastigaceae</taxon>
        <taxon>Neocallimastix</taxon>
    </lineage>
</organism>
<dbReference type="STRING" id="1754190.A0A1Y2D662"/>
<feature type="domain" description="SUEL-type lectin" evidence="5">
    <location>
        <begin position="131"/>
        <end position="221"/>
    </location>
</feature>
<dbReference type="Pfam" id="PF02140">
    <property type="entry name" value="SUEL_Lectin"/>
    <property type="match status" value="1"/>
</dbReference>
<gene>
    <name evidence="6" type="ORF">LY90DRAFT_670279</name>
</gene>
<dbReference type="Pfam" id="PF05637">
    <property type="entry name" value="Glyco_transf_34"/>
    <property type="match status" value="1"/>
</dbReference>
<comment type="caution">
    <text evidence="6">The sequence shown here is derived from an EMBL/GenBank/DDBJ whole genome shotgun (WGS) entry which is preliminary data.</text>
</comment>